<sequence length="96" mass="11112">MAGGFVYIMTNGPSGTLYVGVTANLAARIHQHRTGQGSDFCRKHRLNRLVYIERHETMLEAIAREKALKKWQRTWKLNLIGKTNPEWRDLFEEING</sequence>
<dbReference type="Pfam" id="PF01541">
    <property type="entry name" value="GIY-YIG"/>
    <property type="match status" value="1"/>
</dbReference>
<protein>
    <submittedName>
        <fullName evidence="3">Excinuclease ABC subunit C</fullName>
    </submittedName>
</protein>
<comment type="caution">
    <text evidence="3">The sequence shown here is derived from an EMBL/GenBank/DDBJ whole genome shotgun (WGS) entry which is preliminary data.</text>
</comment>
<dbReference type="Proteomes" id="UP000244162">
    <property type="component" value="Unassembled WGS sequence"/>
</dbReference>
<accession>A0A2T5FXQ9</accession>
<dbReference type="InterPro" id="IPR035901">
    <property type="entry name" value="GIY-YIG_endonuc_sf"/>
</dbReference>
<dbReference type="InterPro" id="IPR000305">
    <property type="entry name" value="GIY-YIG_endonuc"/>
</dbReference>
<dbReference type="InterPro" id="IPR050190">
    <property type="entry name" value="UPF0213_domain"/>
</dbReference>
<evidence type="ECO:0000313" key="3">
    <source>
        <dbReference type="EMBL" id="PTQ10909.1"/>
    </source>
</evidence>
<dbReference type="RefSeq" id="WP_107967952.1">
    <property type="nucleotide sequence ID" value="NZ_NWBU01000009.1"/>
</dbReference>
<dbReference type="AlphaFoldDB" id="A0A2T5FXQ9"/>
<dbReference type="PANTHER" id="PTHR34477">
    <property type="entry name" value="UPF0213 PROTEIN YHBQ"/>
    <property type="match status" value="1"/>
</dbReference>
<dbReference type="EMBL" id="NWBU01000009">
    <property type="protein sequence ID" value="PTQ10909.1"/>
    <property type="molecule type" value="Genomic_DNA"/>
</dbReference>
<organism evidence="3 4">
    <name type="scientific">Sphingomonas oleivorans</name>
    <dbReference type="NCBI Taxonomy" id="1735121"/>
    <lineage>
        <taxon>Bacteria</taxon>
        <taxon>Pseudomonadati</taxon>
        <taxon>Pseudomonadota</taxon>
        <taxon>Alphaproteobacteria</taxon>
        <taxon>Sphingomonadales</taxon>
        <taxon>Sphingomonadaceae</taxon>
        <taxon>Sphingomonas</taxon>
    </lineage>
</organism>
<dbReference type="Gene3D" id="3.40.1440.10">
    <property type="entry name" value="GIY-YIG endonuclease"/>
    <property type="match status" value="1"/>
</dbReference>
<name>A0A2T5FXQ9_9SPHN</name>
<dbReference type="PROSITE" id="PS50164">
    <property type="entry name" value="GIY_YIG"/>
    <property type="match status" value="1"/>
</dbReference>
<dbReference type="OrthoDB" id="287318at2"/>
<dbReference type="PANTHER" id="PTHR34477:SF5">
    <property type="entry name" value="BSL5627 PROTEIN"/>
    <property type="match status" value="1"/>
</dbReference>
<gene>
    <name evidence="3" type="ORF">CLG96_11020</name>
</gene>
<dbReference type="CDD" id="cd10448">
    <property type="entry name" value="GIY-YIG_unchar_3"/>
    <property type="match status" value="1"/>
</dbReference>
<keyword evidence="4" id="KW-1185">Reference proteome</keyword>
<reference evidence="3 4" key="1">
    <citation type="submission" date="2017-09" db="EMBL/GenBank/DDBJ databases">
        <title>Sphingomonas panjinensis sp.nov., isolated from oil-contaminated soil.</title>
        <authorList>
            <person name="Wang L."/>
            <person name="Chen L."/>
        </authorList>
    </citation>
    <scope>NUCLEOTIDE SEQUENCE [LARGE SCALE GENOMIC DNA]</scope>
    <source>
        <strain evidence="3 4">FW-11</strain>
    </source>
</reference>
<comment type="similarity">
    <text evidence="1">Belongs to the UPF0213 family.</text>
</comment>
<evidence type="ECO:0000313" key="4">
    <source>
        <dbReference type="Proteomes" id="UP000244162"/>
    </source>
</evidence>
<feature type="domain" description="GIY-YIG" evidence="2">
    <location>
        <begin position="2"/>
        <end position="79"/>
    </location>
</feature>
<dbReference type="SMART" id="SM00465">
    <property type="entry name" value="GIYc"/>
    <property type="match status" value="1"/>
</dbReference>
<dbReference type="SUPFAM" id="SSF82771">
    <property type="entry name" value="GIY-YIG endonuclease"/>
    <property type="match status" value="1"/>
</dbReference>
<proteinExistence type="inferred from homology"/>
<evidence type="ECO:0000256" key="1">
    <source>
        <dbReference type="ARBA" id="ARBA00007435"/>
    </source>
</evidence>
<evidence type="ECO:0000259" key="2">
    <source>
        <dbReference type="PROSITE" id="PS50164"/>
    </source>
</evidence>